<accession>A0ABW5B431</accession>
<dbReference type="Proteomes" id="UP001597414">
    <property type="component" value="Unassembled WGS sequence"/>
</dbReference>
<name>A0ABW5B431_9BACT</name>
<dbReference type="EMBL" id="JBHUIV010000010">
    <property type="protein sequence ID" value="MFD2200837.1"/>
    <property type="molecule type" value="Genomic_DNA"/>
</dbReference>
<reference evidence="2" key="1">
    <citation type="journal article" date="2019" name="Int. J. Syst. Evol. Microbiol.">
        <title>The Global Catalogue of Microorganisms (GCM) 10K type strain sequencing project: providing services to taxonomists for standard genome sequencing and annotation.</title>
        <authorList>
            <consortium name="The Broad Institute Genomics Platform"/>
            <consortium name="The Broad Institute Genome Sequencing Center for Infectious Disease"/>
            <person name="Wu L."/>
            <person name="Ma J."/>
        </authorList>
    </citation>
    <scope>NUCLEOTIDE SEQUENCE [LARGE SCALE GENOMIC DNA]</scope>
    <source>
        <strain evidence="2">KCTC 19812</strain>
    </source>
</reference>
<sequence>MNRILLILIVLWLLSLIQAKAQALLPPLEEMPLSREVYLILKNGDKISGQLLNSTSGRGINKVKLMDDSGIKHEFKAIEIFELGIFSNEMVKAQYLNESSASIKAMIKTDRSAIKQNDYVVFRNAQLNGGKELLLQLLNPHFDDKIEVFHAVNARKTTPLRKGTITLTGEMQRVYLVSKEGSSTFKVKKGSYRKSFHQLFTDCPDLMSIKKPKFRDFGRHIYYYTESCGQGVNEYFWEN</sequence>
<comment type="caution">
    <text evidence="1">The sequence shown here is derived from an EMBL/GenBank/DDBJ whole genome shotgun (WGS) entry which is preliminary data.</text>
</comment>
<keyword evidence="2" id="KW-1185">Reference proteome</keyword>
<protein>
    <recommendedName>
        <fullName evidence="3">DUF3108 domain-containing protein</fullName>
    </recommendedName>
</protein>
<organism evidence="1 2">
    <name type="scientific">Shivajiella indica</name>
    <dbReference type="NCBI Taxonomy" id="872115"/>
    <lineage>
        <taxon>Bacteria</taxon>
        <taxon>Pseudomonadati</taxon>
        <taxon>Bacteroidota</taxon>
        <taxon>Cytophagia</taxon>
        <taxon>Cytophagales</taxon>
        <taxon>Cyclobacteriaceae</taxon>
        <taxon>Shivajiella</taxon>
    </lineage>
</organism>
<evidence type="ECO:0000313" key="1">
    <source>
        <dbReference type="EMBL" id="MFD2200837.1"/>
    </source>
</evidence>
<proteinExistence type="predicted"/>
<gene>
    <name evidence="1" type="ORF">ACFSKV_04615</name>
</gene>
<dbReference type="RefSeq" id="WP_380800708.1">
    <property type="nucleotide sequence ID" value="NZ_JBHUIV010000010.1"/>
</dbReference>
<evidence type="ECO:0008006" key="3">
    <source>
        <dbReference type="Google" id="ProtNLM"/>
    </source>
</evidence>
<evidence type="ECO:0000313" key="2">
    <source>
        <dbReference type="Proteomes" id="UP001597414"/>
    </source>
</evidence>